<dbReference type="EMBL" id="PRLP01000035">
    <property type="protein sequence ID" value="PPC77196.1"/>
    <property type="molecule type" value="Genomic_DNA"/>
</dbReference>
<protein>
    <submittedName>
        <fullName evidence="3">ATP-binding protein</fullName>
    </submittedName>
</protein>
<proteinExistence type="predicted"/>
<dbReference type="AlphaFoldDB" id="A0A2S5KSF3"/>
<keyword evidence="3" id="KW-0547">Nucleotide-binding</keyword>
<name>A0A2S5KSF3_9PROT</name>
<dbReference type="InterPro" id="IPR038461">
    <property type="entry name" value="Schlafen_AlbA_2_dom_sf"/>
</dbReference>
<dbReference type="GO" id="GO:0005524">
    <property type="term" value="F:ATP binding"/>
    <property type="evidence" value="ECO:0007669"/>
    <property type="project" value="UniProtKB-KW"/>
</dbReference>
<evidence type="ECO:0000313" key="3">
    <source>
        <dbReference type="EMBL" id="PPC77196.1"/>
    </source>
</evidence>
<evidence type="ECO:0000256" key="1">
    <source>
        <dbReference type="SAM" id="MobiDB-lite"/>
    </source>
</evidence>
<accession>A0A2S5KSF3</accession>
<comment type="caution">
    <text evidence="3">The sequence shown here is derived from an EMBL/GenBank/DDBJ whole genome shotgun (WGS) entry which is preliminary data.</text>
</comment>
<feature type="region of interest" description="Disordered" evidence="1">
    <location>
        <begin position="1"/>
        <end position="24"/>
    </location>
</feature>
<dbReference type="PANTHER" id="PTHR30595">
    <property type="entry name" value="GLPR-RELATED TRANSCRIPTIONAL REPRESSOR"/>
    <property type="match status" value="1"/>
</dbReference>
<evidence type="ECO:0000313" key="4">
    <source>
        <dbReference type="Proteomes" id="UP000238196"/>
    </source>
</evidence>
<dbReference type="PANTHER" id="PTHR30595:SF6">
    <property type="entry name" value="SCHLAFEN ALBA-2 DOMAIN-CONTAINING PROTEIN"/>
    <property type="match status" value="1"/>
</dbReference>
<dbReference type="Proteomes" id="UP000238196">
    <property type="component" value="Unassembled WGS sequence"/>
</dbReference>
<reference evidence="3 4" key="1">
    <citation type="submission" date="2018-02" db="EMBL/GenBank/DDBJ databases">
        <title>novel marine gammaproteobacteria from coastal saline agro ecosystem.</title>
        <authorList>
            <person name="Krishnan R."/>
            <person name="Ramesh Kumar N."/>
        </authorList>
    </citation>
    <scope>NUCLEOTIDE SEQUENCE [LARGE SCALE GENOMIC DNA]</scope>
    <source>
        <strain evidence="3 4">228</strain>
    </source>
</reference>
<dbReference type="Gene3D" id="3.30.950.30">
    <property type="entry name" value="Schlafen, AAA domain"/>
    <property type="match status" value="1"/>
</dbReference>
<gene>
    <name evidence="3" type="ORF">C4K68_12365</name>
</gene>
<dbReference type="OrthoDB" id="8456725at2"/>
<sequence>MPVAAPRWTPSTMSTTAPDSKQISLRPLSRREFRGISRRARHLLSMPEGSGVDFKRDLSGIKSHLLVAFANSAEGGALLVGVEEYTTTSGVQRGRVVGCPVDDDARLLILNKASDCIPNIDIQIYVENLSTRPFLRIEIPSGKHKPYCTQKGEYTTRTDARTRALYPDELLNLFMDREGELFLSRFREAATRLEQTLQGISYSLGQDLPDISTHLISLDQQLLNLNSQLGQAETALKHMFDSNQNHSDSLAELLSVHCTNLSELRQLGKAYLKAEVIHQKRLLELEKLIQQMLKAEVSE</sequence>
<evidence type="ECO:0000259" key="2">
    <source>
        <dbReference type="Pfam" id="PF04326"/>
    </source>
</evidence>
<dbReference type="Pfam" id="PF04326">
    <property type="entry name" value="SLFN_AlbA_2"/>
    <property type="match status" value="1"/>
</dbReference>
<feature type="compositionally biased region" description="Polar residues" evidence="1">
    <location>
        <begin position="9"/>
        <end position="23"/>
    </location>
</feature>
<feature type="domain" description="Schlafen AlbA-2" evidence="2">
    <location>
        <begin position="48"/>
        <end position="164"/>
    </location>
</feature>
<dbReference type="InterPro" id="IPR007421">
    <property type="entry name" value="Schlafen_AlbA_2_dom"/>
</dbReference>
<keyword evidence="3" id="KW-0067">ATP-binding</keyword>
<organism evidence="3 4">
    <name type="scientific">Proteobacteria bacterium 228</name>
    <dbReference type="NCBI Taxonomy" id="2083153"/>
    <lineage>
        <taxon>Bacteria</taxon>
        <taxon>Pseudomonadati</taxon>
        <taxon>Pseudomonadota</taxon>
    </lineage>
</organism>